<dbReference type="EMBL" id="JARK01000256">
    <property type="protein sequence ID" value="EYC39427.1"/>
    <property type="molecule type" value="Genomic_DNA"/>
</dbReference>
<dbReference type="AlphaFoldDB" id="A0A016WJH6"/>
<evidence type="ECO:0000313" key="1">
    <source>
        <dbReference type="EMBL" id="EYC39427.1"/>
    </source>
</evidence>
<name>A0A016WJH6_9BILA</name>
<reference evidence="2" key="1">
    <citation type="journal article" date="2015" name="Nat. Genet.">
        <title>The genome and transcriptome of the zoonotic hookworm Ancylostoma ceylanicum identify infection-specific gene families.</title>
        <authorList>
            <person name="Schwarz E.M."/>
            <person name="Hu Y."/>
            <person name="Antoshechkin I."/>
            <person name="Miller M.M."/>
            <person name="Sternberg P.W."/>
            <person name="Aroian R.V."/>
        </authorList>
    </citation>
    <scope>NUCLEOTIDE SEQUENCE</scope>
    <source>
        <strain evidence="2">HY135</strain>
    </source>
</reference>
<gene>
    <name evidence="1" type="primary">Acey_s0656.g1211</name>
    <name evidence="1" type="ORF">Y032_0656g1211</name>
</gene>
<proteinExistence type="predicted"/>
<comment type="caution">
    <text evidence="1">The sequence shown here is derived from an EMBL/GenBank/DDBJ whole genome shotgun (WGS) entry which is preliminary data.</text>
</comment>
<keyword evidence="2" id="KW-1185">Reference proteome</keyword>
<accession>A0A016WJH6</accession>
<evidence type="ECO:0000313" key="2">
    <source>
        <dbReference type="Proteomes" id="UP000024635"/>
    </source>
</evidence>
<protein>
    <recommendedName>
        <fullName evidence="3">THAP-type domain-containing protein</fullName>
    </recommendedName>
</protein>
<organism evidence="1 2">
    <name type="scientific">Ancylostoma ceylanicum</name>
    <dbReference type="NCBI Taxonomy" id="53326"/>
    <lineage>
        <taxon>Eukaryota</taxon>
        <taxon>Metazoa</taxon>
        <taxon>Ecdysozoa</taxon>
        <taxon>Nematoda</taxon>
        <taxon>Chromadorea</taxon>
        <taxon>Rhabditida</taxon>
        <taxon>Rhabditina</taxon>
        <taxon>Rhabditomorpha</taxon>
        <taxon>Strongyloidea</taxon>
        <taxon>Ancylostomatidae</taxon>
        <taxon>Ancylostomatinae</taxon>
        <taxon>Ancylostoma</taxon>
    </lineage>
</organism>
<dbReference type="Proteomes" id="UP000024635">
    <property type="component" value="Unassembled WGS sequence"/>
</dbReference>
<dbReference type="SUPFAM" id="SSF57716">
    <property type="entry name" value="Glucocorticoid receptor-like (DNA-binding domain)"/>
    <property type="match status" value="1"/>
</dbReference>
<dbReference type="OrthoDB" id="5866705at2759"/>
<evidence type="ECO:0008006" key="3">
    <source>
        <dbReference type="Google" id="ProtNLM"/>
    </source>
</evidence>
<sequence length="341" mass="37817">MSRDAVDGAHSIDYTVHYSIHYTIHSGITRVACQVNSVNWRGGHQNGHARIRVHGSISAVKFSVSVAFKDLLPRLRRRYVLLSEMGYEDVDVDMLEPNGILISPRDDPICCRVPGCRYKSCDISLFSGRYVKMFSIPTNSVEYGKWRKVIQNGIGLPGVFEFHLPDDGHICEMHFSEGKRYTRGLMQDPSVFRRISSEGISPTLSRLGPLLLTTCGVRKCSNVAADSICVRFPKPGDDLHSRWIDALSNADELFKCTDETAICLRHFSLTHQHGLVPVTCLKNDSNSNSSSNRVPLKRRGFTADQNQPCACPAMRVDPGDALLSSAALDGQLMGVNVHSRA</sequence>